<gene>
    <name evidence="1" type="ORF">SAMN05216188_108206</name>
</gene>
<dbReference type="Proteomes" id="UP000199352">
    <property type="component" value="Unassembled WGS sequence"/>
</dbReference>
<dbReference type="EMBL" id="FOFR01000008">
    <property type="protein sequence ID" value="SER17515.1"/>
    <property type="molecule type" value="Genomic_DNA"/>
</dbReference>
<reference evidence="2" key="1">
    <citation type="submission" date="2016-10" db="EMBL/GenBank/DDBJ databases">
        <authorList>
            <person name="Varghese N."/>
            <person name="Submissions S."/>
        </authorList>
    </citation>
    <scope>NUCLEOTIDE SEQUENCE [LARGE SCALE GENOMIC DNA]</scope>
    <source>
        <strain evidence="2">CGMCC 4.3525</strain>
    </source>
</reference>
<keyword evidence="2" id="KW-1185">Reference proteome</keyword>
<evidence type="ECO:0000313" key="1">
    <source>
        <dbReference type="EMBL" id="SER17515.1"/>
    </source>
</evidence>
<protein>
    <recommendedName>
        <fullName evidence="3">Transposase DDE domain-containing protein</fullName>
    </recommendedName>
</protein>
<evidence type="ECO:0000313" key="2">
    <source>
        <dbReference type="Proteomes" id="UP000199352"/>
    </source>
</evidence>
<proteinExistence type="predicted"/>
<evidence type="ECO:0008006" key="3">
    <source>
        <dbReference type="Google" id="ProtNLM"/>
    </source>
</evidence>
<sequence>MSLLRGLHGQIAHKGENAPIQASQRWHIERTNAWHNGFDRLQRCYERREHVIDAFFDLADAIITIGSLIREAWTLPGGTADQHAAPEDHLPMVEPVRPVEEDAKELPYPIRDCGHRLTAMGPTVPT</sequence>
<name>A0A1H9M201_9PSEU</name>
<accession>A0A1H9M201</accession>
<dbReference type="AlphaFoldDB" id="A0A1H9M201"/>
<organism evidence="1 2">
    <name type="scientific">Lentzea xinjiangensis</name>
    <dbReference type="NCBI Taxonomy" id="402600"/>
    <lineage>
        <taxon>Bacteria</taxon>
        <taxon>Bacillati</taxon>
        <taxon>Actinomycetota</taxon>
        <taxon>Actinomycetes</taxon>
        <taxon>Pseudonocardiales</taxon>
        <taxon>Pseudonocardiaceae</taxon>
        <taxon>Lentzea</taxon>
    </lineage>
</organism>